<dbReference type="AlphaFoldDB" id="A0A0E0PX46"/>
<keyword evidence="2 9" id="KW-0812">Transmembrane</keyword>
<feature type="repeat" description="ANK" evidence="7">
    <location>
        <begin position="431"/>
        <end position="464"/>
    </location>
</feature>
<dbReference type="Pfam" id="PF00023">
    <property type="entry name" value="Ank"/>
    <property type="match status" value="1"/>
</dbReference>
<evidence type="ECO:0000256" key="4">
    <source>
        <dbReference type="ARBA" id="ARBA00022989"/>
    </source>
</evidence>
<dbReference type="HOGENOM" id="CLU_000134_36_5_1"/>
<keyword evidence="6 9" id="KW-0472">Membrane</keyword>
<evidence type="ECO:0000313" key="11">
    <source>
        <dbReference type="EnsemblPlants" id="ORUFI06G13600.1"/>
    </source>
</evidence>
<dbReference type="STRING" id="4529.A0A0E0PX46"/>
<feature type="transmembrane region" description="Helical" evidence="9">
    <location>
        <begin position="593"/>
        <end position="618"/>
    </location>
</feature>
<accession>A0A0E0PX46</accession>
<feature type="transmembrane region" description="Helical" evidence="9">
    <location>
        <begin position="639"/>
        <end position="659"/>
    </location>
</feature>
<comment type="subcellular location">
    <subcellularLocation>
        <location evidence="1">Membrane</location>
        <topology evidence="1">Multi-pass membrane protein</topology>
    </subcellularLocation>
</comment>
<evidence type="ECO:0000256" key="9">
    <source>
        <dbReference type="SAM" id="Phobius"/>
    </source>
</evidence>
<dbReference type="Pfam" id="PF12796">
    <property type="entry name" value="Ank_2"/>
    <property type="match status" value="1"/>
</dbReference>
<feature type="compositionally biased region" description="Basic and acidic residues" evidence="8">
    <location>
        <begin position="1"/>
        <end position="10"/>
    </location>
</feature>
<feature type="transmembrane region" description="Helical" evidence="9">
    <location>
        <begin position="665"/>
        <end position="682"/>
    </location>
</feature>
<organism evidence="11 12">
    <name type="scientific">Oryza rufipogon</name>
    <name type="common">Brownbeard rice</name>
    <name type="synonym">Asian wild rice</name>
    <dbReference type="NCBI Taxonomy" id="4529"/>
    <lineage>
        <taxon>Eukaryota</taxon>
        <taxon>Viridiplantae</taxon>
        <taxon>Streptophyta</taxon>
        <taxon>Embryophyta</taxon>
        <taxon>Tracheophyta</taxon>
        <taxon>Spermatophyta</taxon>
        <taxon>Magnoliopsida</taxon>
        <taxon>Liliopsida</taxon>
        <taxon>Poales</taxon>
        <taxon>Poaceae</taxon>
        <taxon>BOP clade</taxon>
        <taxon>Oryzoideae</taxon>
        <taxon>Oryzeae</taxon>
        <taxon>Oryzinae</taxon>
        <taxon>Oryza</taxon>
    </lineage>
</organism>
<dbReference type="InterPro" id="IPR026961">
    <property type="entry name" value="PGG_dom"/>
</dbReference>
<keyword evidence="12" id="KW-1185">Reference proteome</keyword>
<reference evidence="12" key="1">
    <citation type="submission" date="2013-06" db="EMBL/GenBank/DDBJ databases">
        <authorList>
            <person name="Zhao Q."/>
        </authorList>
    </citation>
    <scope>NUCLEOTIDE SEQUENCE</scope>
    <source>
        <strain evidence="12">cv. W1943</strain>
    </source>
</reference>
<name>A0A0E0PX46_ORYRU</name>
<feature type="domain" description="PGG" evidence="10">
    <location>
        <begin position="545"/>
        <end position="658"/>
    </location>
</feature>
<feature type="region of interest" description="Disordered" evidence="8">
    <location>
        <begin position="1"/>
        <end position="40"/>
    </location>
</feature>
<protein>
    <recommendedName>
        <fullName evidence="10">PGG domain-containing protein</fullName>
    </recommendedName>
</protein>
<evidence type="ECO:0000313" key="12">
    <source>
        <dbReference type="Proteomes" id="UP000008022"/>
    </source>
</evidence>
<evidence type="ECO:0000256" key="7">
    <source>
        <dbReference type="PROSITE-ProRule" id="PRU00023"/>
    </source>
</evidence>
<feature type="compositionally biased region" description="Basic and acidic residues" evidence="8">
    <location>
        <begin position="21"/>
        <end position="36"/>
    </location>
</feature>
<feature type="transmembrane region" description="Helical" evidence="9">
    <location>
        <begin position="553"/>
        <end position="573"/>
    </location>
</feature>
<dbReference type="SUPFAM" id="SSF48403">
    <property type="entry name" value="Ankyrin repeat"/>
    <property type="match status" value="1"/>
</dbReference>
<dbReference type="Gene3D" id="1.25.40.20">
    <property type="entry name" value="Ankyrin repeat-containing domain"/>
    <property type="match status" value="3"/>
</dbReference>
<dbReference type="PANTHER" id="PTHR24186">
    <property type="entry name" value="PROTEIN PHOSPHATASE 1 REGULATORY SUBUNIT"/>
    <property type="match status" value="1"/>
</dbReference>
<dbReference type="EnsemblPlants" id="ORUFI06G13600.1">
    <property type="protein sequence ID" value="ORUFI06G13600.1"/>
    <property type="gene ID" value="ORUFI06G13600"/>
</dbReference>
<reference evidence="11" key="2">
    <citation type="submission" date="2015-06" db="UniProtKB">
        <authorList>
            <consortium name="EnsemblPlants"/>
        </authorList>
    </citation>
    <scope>IDENTIFICATION</scope>
</reference>
<dbReference type="PANTHER" id="PTHR24186:SF50">
    <property type="entry name" value="ANKYRIN REPEAT-CONTAINING PROTEIN ITN1-LIKE ISOFORM X1"/>
    <property type="match status" value="1"/>
</dbReference>
<feature type="transmembrane region" description="Helical" evidence="9">
    <location>
        <begin position="719"/>
        <end position="734"/>
    </location>
</feature>
<proteinExistence type="predicted"/>
<evidence type="ECO:0000256" key="1">
    <source>
        <dbReference type="ARBA" id="ARBA00004141"/>
    </source>
</evidence>
<dbReference type="Pfam" id="PF13962">
    <property type="entry name" value="PGG"/>
    <property type="match status" value="1"/>
</dbReference>
<evidence type="ECO:0000256" key="6">
    <source>
        <dbReference type="ARBA" id="ARBA00023136"/>
    </source>
</evidence>
<evidence type="ECO:0000259" key="10">
    <source>
        <dbReference type="Pfam" id="PF13962"/>
    </source>
</evidence>
<keyword evidence="3" id="KW-0677">Repeat</keyword>
<dbReference type="Gramene" id="ORUFI06G13600.1">
    <property type="protein sequence ID" value="ORUFI06G13600.1"/>
    <property type="gene ID" value="ORUFI06G13600"/>
</dbReference>
<evidence type="ECO:0000256" key="8">
    <source>
        <dbReference type="SAM" id="MobiDB-lite"/>
    </source>
</evidence>
<dbReference type="OMA" id="RENAHEQ"/>
<evidence type="ECO:0000256" key="2">
    <source>
        <dbReference type="ARBA" id="ARBA00022692"/>
    </source>
</evidence>
<keyword evidence="5 7" id="KW-0040">ANK repeat</keyword>
<dbReference type="eggNOG" id="KOG0504">
    <property type="taxonomic scope" value="Eukaryota"/>
</dbReference>
<evidence type="ECO:0000256" key="3">
    <source>
        <dbReference type="ARBA" id="ARBA00022737"/>
    </source>
</evidence>
<dbReference type="GO" id="GO:0005886">
    <property type="term" value="C:plasma membrane"/>
    <property type="evidence" value="ECO:0007669"/>
    <property type="project" value="TreeGrafter"/>
</dbReference>
<keyword evidence="4 9" id="KW-1133">Transmembrane helix</keyword>
<dbReference type="Pfam" id="PF13857">
    <property type="entry name" value="Ank_5"/>
    <property type="match status" value="1"/>
</dbReference>
<dbReference type="InterPro" id="IPR036770">
    <property type="entry name" value="Ankyrin_rpt-contain_sf"/>
</dbReference>
<dbReference type="InterPro" id="IPR002110">
    <property type="entry name" value="Ankyrin_rpt"/>
</dbReference>
<dbReference type="Proteomes" id="UP000008022">
    <property type="component" value="Unassembled WGS sequence"/>
</dbReference>
<dbReference type="PROSITE" id="PS50297">
    <property type="entry name" value="ANK_REP_REGION"/>
    <property type="match status" value="1"/>
</dbReference>
<sequence length="738" mass="82703">MSSDKGEKPPHPASEAANEGVHPEPPKGEAHSERKPKVVMRPKLLRAARRADYQQLKDLLQIRDERRDAPTTTQDIVLNVDTEGADDPRSILEGTTFQGDSALHVVATSGDGDNFKDCATLIYGKARHLLKATNNDGDTPFHCAARVGNGNMVTHLLTLATARDGGYQQQEVEELLRTENLRHETVLHEAVRLANKHMIDELMMVDPKLARHPSNGASPLYLAVRLVEDIKVAEKLHENDRDLSCLGPKGQNIVHAAVLQNIDVCSFRLNKVLGWNMDLVREGDQYGRTPLHFAAPIDHVHISNSRKLLIFIFRKYIVRCFKFLGWSLPIRETNGDNNKDRLTAILMDADESLAYQPDNNGSFPIHIAASEDSLDAVKIFLTKNPDCVNLRNAQGRTFLHVAVEEESYEIILHVCWSKRLAARIVNMQDNDGNTALHLAVAAGDLDAVLHLLMNPKVEINCLNYEGLTPLDISLRREPQGLRHELNKQNWIRQSLYIAAYGKVPCAHPRFDNCKQKVCFCKRITENGNSGSKDDRENAHEQKDSKTITESTQVMGICSTLIATVAFAAAFTLPGGYRADDHPNGGTPTFIGSYAFMAFVFSITSAFIFSLLATFSLVYSGMAKVDYEIRLQQLNSANGLVWRSIRCLLAAFALGLYVVLDPVSHWTALIVCVMCSIGLLYGHVEVVTQIKLAMFLHVRIGFKIWWILRSKIIGQFLRPFWPFIIIFGLPAYLKWRHQH</sequence>
<dbReference type="PROSITE" id="PS50088">
    <property type="entry name" value="ANK_REPEAT"/>
    <property type="match status" value="1"/>
</dbReference>
<dbReference type="SMART" id="SM00248">
    <property type="entry name" value="ANK"/>
    <property type="match status" value="8"/>
</dbReference>
<evidence type="ECO:0000256" key="5">
    <source>
        <dbReference type="ARBA" id="ARBA00023043"/>
    </source>
</evidence>